<comment type="caution">
    <text evidence="2">The sequence shown here is derived from an EMBL/GenBank/DDBJ whole genome shotgun (WGS) entry which is preliminary data.</text>
</comment>
<name>A0AAV0SQG0_9STRA</name>
<dbReference type="AlphaFoldDB" id="A0AAV0SQG0"/>
<dbReference type="CDD" id="cd06093">
    <property type="entry name" value="PX_domain"/>
    <property type="match status" value="1"/>
</dbReference>
<sequence>MVTATRSKSVSMDVLIQGLPDLSTLQVKIGELCLTSDRTWLYLLQVTCGRSRWHVAKRYSEIRELWLELSKKLSGNNAQSLCTEHCHFLAGLEQDKFPKKHLLLTQHKLEARASELDQFFLKLAMRLNLCEPQKLQMCRVRGCSLLELIVSFFEVNAKQDKKSTMPGFSRSISMQREVQRHNHQFTKKRRDSLSVSVNVSSIRRFSFGFQEPHSAVATFAQ</sequence>
<gene>
    <name evidence="2" type="ORF">PFR002_LOCUS754</name>
</gene>
<dbReference type="SUPFAM" id="SSF64268">
    <property type="entry name" value="PX domain"/>
    <property type="match status" value="1"/>
</dbReference>
<reference evidence="2" key="1">
    <citation type="submission" date="2022-12" db="EMBL/GenBank/DDBJ databases">
        <authorList>
            <person name="Webb A."/>
        </authorList>
    </citation>
    <scope>NUCLEOTIDE SEQUENCE</scope>
    <source>
        <strain evidence="2">Pf2</strain>
    </source>
</reference>
<dbReference type="Gene3D" id="3.30.1520.10">
    <property type="entry name" value="Phox-like domain"/>
    <property type="match status" value="1"/>
</dbReference>
<dbReference type="GO" id="GO:0035091">
    <property type="term" value="F:phosphatidylinositol binding"/>
    <property type="evidence" value="ECO:0007669"/>
    <property type="project" value="InterPro"/>
</dbReference>
<dbReference type="Proteomes" id="UP001159659">
    <property type="component" value="Unassembled WGS sequence"/>
</dbReference>
<feature type="domain" description="PX" evidence="1">
    <location>
        <begin position="1"/>
        <end position="160"/>
    </location>
</feature>
<dbReference type="InterPro" id="IPR001683">
    <property type="entry name" value="PX_dom"/>
</dbReference>
<dbReference type="EMBL" id="CANTFK010000055">
    <property type="protein sequence ID" value="CAI5705776.1"/>
    <property type="molecule type" value="Genomic_DNA"/>
</dbReference>
<evidence type="ECO:0000259" key="1">
    <source>
        <dbReference type="PROSITE" id="PS50195"/>
    </source>
</evidence>
<evidence type="ECO:0000313" key="2">
    <source>
        <dbReference type="EMBL" id="CAI5705776.1"/>
    </source>
</evidence>
<organism evidence="2 3">
    <name type="scientific">Peronospora farinosa</name>
    <dbReference type="NCBI Taxonomy" id="134698"/>
    <lineage>
        <taxon>Eukaryota</taxon>
        <taxon>Sar</taxon>
        <taxon>Stramenopiles</taxon>
        <taxon>Oomycota</taxon>
        <taxon>Peronosporomycetes</taxon>
        <taxon>Peronosporales</taxon>
        <taxon>Peronosporaceae</taxon>
        <taxon>Peronospora</taxon>
    </lineage>
</organism>
<evidence type="ECO:0000313" key="3">
    <source>
        <dbReference type="Proteomes" id="UP001159659"/>
    </source>
</evidence>
<dbReference type="PROSITE" id="PS50195">
    <property type="entry name" value="PX"/>
    <property type="match status" value="1"/>
</dbReference>
<protein>
    <recommendedName>
        <fullName evidence="1">PX domain-containing protein</fullName>
    </recommendedName>
</protein>
<proteinExistence type="predicted"/>
<accession>A0AAV0SQG0</accession>
<dbReference type="InterPro" id="IPR036871">
    <property type="entry name" value="PX_dom_sf"/>
</dbReference>